<gene>
    <name evidence="2" type="ORF">SAMN04489750_2664</name>
</gene>
<evidence type="ECO:0008006" key="4">
    <source>
        <dbReference type="Google" id="ProtNLM"/>
    </source>
</evidence>
<feature type="region of interest" description="Disordered" evidence="1">
    <location>
        <begin position="1"/>
        <end position="23"/>
    </location>
</feature>
<evidence type="ECO:0000313" key="3">
    <source>
        <dbReference type="Proteomes" id="UP000250028"/>
    </source>
</evidence>
<evidence type="ECO:0000256" key="1">
    <source>
        <dbReference type="SAM" id="MobiDB-lite"/>
    </source>
</evidence>
<dbReference type="InterPro" id="IPR021678">
    <property type="entry name" value="DUF3263"/>
</dbReference>
<dbReference type="Proteomes" id="UP000250028">
    <property type="component" value="Unassembled WGS sequence"/>
</dbReference>
<organism evidence="2 3">
    <name type="scientific">Branchiibius hedensis</name>
    <dbReference type="NCBI Taxonomy" id="672460"/>
    <lineage>
        <taxon>Bacteria</taxon>
        <taxon>Bacillati</taxon>
        <taxon>Actinomycetota</taxon>
        <taxon>Actinomycetes</taxon>
        <taxon>Micrococcales</taxon>
        <taxon>Dermacoccaceae</taxon>
        <taxon>Branchiibius</taxon>
    </lineage>
</organism>
<accession>A0A2Y9C221</accession>
<proteinExistence type="predicted"/>
<protein>
    <recommendedName>
        <fullName evidence="4">DUF3263 domain-containing protein</fullName>
    </recommendedName>
</protein>
<dbReference type="RefSeq" id="WP_109686501.1">
    <property type="nucleotide sequence ID" value="NZ_QGDN01000001.1"/>
</dbReference>
<sequence>MSEPLHAPTPSPEPTSTSGLSERDRQILAFERDWWRQPGAKEQTIRETFGLSSTRYYQILNDLIDQQAALEADPLLVKRLQRLRSSRMRQRTARRLGFDDPS</sequence>
<dbReference type="AlphaFoldDB" id="A0A2Y9C221"/>
<evidence type="ECO:0000313" key="2">
    <source>
        <dbReference type="EMBL" id="SSA35313.1"/>
    </source>
</evidence>
<dbReference type="Pfam" id="PF11662">
    <property type="entry name" value="DUF3263"/>
    <property type="match status" value="1"/>
</dbReference>
<name>A0A2Y9C221_9MICO</name>
<dbReference type="OrthoDB" id="3268863at2"/>
<reference evidence="3" key="1">
    <citation type="submission" date="2016-10" db="EMBL/GenBank/DDBJ databases">
        <authorList>
            <person name="Varghese N."/>
            <person name="Submissions S."/>
        </authorList>
    </citation>
    <scope>NUCLEOTIDE SEQUENCE [LARGE SCALE GENOMIC DNA]</scope>
    <source>
        <strain evidence="3">DSM 22951</strain>
    </source>
</reference>
<keyword evidence="3" id="KW-1185">Reference proteome</keyword>
<dbReference type="EMBL" id="UESZ01000001">
    <property type="protein sequence ID" value="SSA35313.1"/>
    <property type="molecule type" value="Genomic_DNA"/>
</dbReference>